<reference evidence="4 5" key="1">
    <citation type="submission" date="2017-07" db="EMBL/GenBank/DDBJ databases">
        <title>Recovery of genomes from metagenomes via a dereplication, aggregation, and scoring strategy.</title>
        <authorList>
            <person name="Sieber C.M."/>
            <person name="Probst A.J."/>
            <person name="Sharrar A."/>
            <person name="Thomas B.C."/>
            <person name="Hess M."/>
            <person name="Tringe S.G."/>
            <person name="Banfield J.F."/>
        </authorList>
    </citation>
    <scope>NUCLEOTIDE SEQUENCE [LARGE SCALE GENOMIC DNA]</scope>
    <source>
        <strain evidence="4">JGI_Cruoil_03_44_89</strain>
    </source>
</reference>
<keyword evidence="2" id="KW-0808">Transferase</keyword>
<dbReference type="Gene3D" id="3.40.50.2000">
    <property type="entry name" value="Glycogen Phosphorylase B"/>
    <property type="match status" value="2"/>
</dbReference>
<evidence type="ECO:0000256" key="2">
    <source>
        <dbReference type="ARBA" id="ARBA00022679"/>
    </source>
</evidence>
<dbReference type="InterPro" id="IPR001296">
    <property type="entry name" value="Glyco_trans_1"/>
</dbReference>
<protein>
    <recommendedName>
        <fullName evidence="3">Glycosyl transferase family 1 domain-containing protein</fullName>
    </recommendedName>
</protein>
<comment type="caution">
    <text evidence="4">The sequence shown here is derived from an EMBL/GenBank/DDBJ whole genome shotgun (WGS) entry which is preliminary data.</text>
</comment>
<dbReference type="Pfam" id="PF00534">
    <property type="entry name" value="Glycos_transf_1"/>
    <property type="match status" value="1"/>
</dbReference>
<evidence type="ECO:0000259" key="3">
    <source>
        <dbReference type="Pfam" id="PF00534"/>
    </source>
</evidence>
<evidence type="ECO:0000313" key="4">
    <source>
        <dbReference type="EMBL" id="OYD14994.1"/>
    </source>
</evidence>
<dbReference type="GO" id="GO:0016757">
    <property type="term" value="F:glycosyltransferase activity"/>
    <property type="evidence" value="ECO:0007669"/>
    <property type="project" value="UniProtKB-KW"/>
</dbReference>
<feature type="domain" description="Glycosyl transferase family 1" evidence="3">
    <location>
        <begin position="3"/>
        <end position="149"/>
    </location>
</feature>
<name>A0A235BRZ4_UNCW3</name>
<accession>A0A235BRZ4</accession>
<keyword evidence="1" id="KW-0328">Glycosyltransferase</keyword>
<evidence type="ECO:0000313" key="5">
    <source>
        <dbReference type="Proteomes" id="UP000215215"/>
    </source>
</evidence>
<sequence length="231" mass="25872">MIETKGYQYLVEAIPGVISRCGGVHFIIVGAAIDEALYGEIRSSIEKMGIGKYVSFPGRRNDIPKILRDADLFIIPSVKEAFPLSLLEAMASGKPVVATRCGGPEEMVVEGETGYLVSPRSADAIEDAIVKMLKDRDRARYMGENGRRRVRESFGLDTFIKRWEELYKDVLADTPAGSPNGREVAEIILDLFKLSGNKGLNSVRRNEQLEGLRSKLRRTFLYKLYKLLRRG</sequence>
<gene>
    <name evidence="4" type="ORF">CH333_06915</name>
</gene>
<organism evidence="4 5">
    <name type="scientific">candidate division WOR-3 bacterium JGI_Cruoil_03_44_89</name>
    <dbReference type="NCBI Taxonomy" id="1973748"/>
    <lineage>
        <taxon>Bacteria</taxon>
        <taxon>Bacteria division WOR-3</taxon>
    </lineage>
</organism>
<dbReference type="PANTHER" id="PTHR12526:SF510">
    <property type="entry name" value="D-INOSITOL 3-PHOSPHATE GLYCOSYLTRANSFERASE"/>
    <property type="match status" value="1"/>
</dbReference>
<dbReference type="SUPFAM" id="SSF53756">
    <property type="entry name" value="UDP-Glycosyltransferase/glycogen phosphorylase"/>
    <property type="match status" value="1"/>
</dbReference>
<dbReference type="PANTHER" id="PTHR12526">
    <property type="entry name" value="GLYCOSYLTRANSFERASE"/>
    <property type="match status" value="1"/>
</dbReference>
<dbReference type="AlphaFoldDB" id="A0A235BRZ4"/>
<dbReference type="CDD" id="cd03801">
    <property type="entry name" value="GT4_PimA-like"/>
    <property type="match status" value="1"/>
</dbReference>
<evidence type="ECO:0000256" key="1">
    <source>
        <dbReference type="ARBA" id="ARBA00022676"/>
    </source>
</evidence>
<dbReference type="EMBL" id="NOZQ01000150">
    <property type="protein sequence ID" value="OYD14994.1"/>
    <property type="molecule type" value="Genomic_DNA"/>
</dbReference>
<proteinExistence type="predicted"/>
<dbReference type="Proteomes" id="UP000215215">
    <property type="component" value="Unassembled WGS sequence"/>
</dbReference>